<dbReference type="AlphaFoldDB" id="A0A9J6A5F9"/>
<dbReference type="Proteomes" id="UP000824120">
    <property type="component" value="Chromosome 2"/>
</dbReference>
<feature type="region of interest" description="Disordered" evidence="1">
    <location>
        <begin position="121"/>
        <end position="145"/>
    </location>
</feature>
<sequence length="262" mass="30122">MPLAGHSCNSITENSELLDPFQLNVPWNFYVSSVKADYFPTSDGIRHPVVRSLVEMRLFLERIHPINKKLQYQIQKLTRDSDIVSEKSVISEKGIDTQKEDLLKYRPKPDMLVRKTSNTAEDGANVYRPPKFAPASMGEEKMSKREKERLRNAKQSPYMIDLLNDLEGRPEEVREVVGSESRELTNYMAKMEKRAKREEEVFDRAPLTKLEKKKMKHQKKSRNGEGIDMTAGVSTSISINLEALRLEWVDVPWSHAISTTLS</sequence>
<dbReference type="EMBL" id="JACXVP010000002">
    <property type="protein sequence ID" value="KAG5619610.1"/>
    <property type="molecule type" value="Genomic_DNA"/>
</dbReference>
<dbReference type="GO" id="GO:0032040">
    <property type="term" value="C:small-subunit processome"/>
    <property type="evidence" value="ECO:0007669"/>
    <property type="project" value="TreeGrafter"/>
</dbReference>
<comment type="caution">
    <text evidence="2">The sequence shown here is derived from an EMBL/GenBank/DDBJ whole genome shotgun (WGS) entry which is preliminary data.</text>
</comment>
<dbReference type="OrthoDB" id="203440at2759"/>
<dbReference type="PANTHER" id="PTHR13237">
    <property type="entry name" value="SOMETHING ABOUT SILENCING PROTEIN 10-RELATED"/>
    <property type="match status" value="1"/>
</dbReference>
<evidence type="ECO:0000256" key="1">
    <source>
        <dbReference type="SAM" id="MobiDB-lite"/>
    </source>
</evidence>
<protein>
    <submittedName>
        <fullName evidence="2">Uncharacterized protein</fullName>
    </submittedName>
</protein>
<accession>A0A9J6A5F9</accession>
<gene>
    <name evidence="2" type="ORF">H5410_004828</name>
</gene>
<evidence type="ECO:0000313" key="2">
    <source>
        <dbReference type="EMBL" id="KAG5619610.1"/>
    </source>
</evidence>
<dbReference type="PANTHER" id="PTHR13237:SF9">
    <property type="entry name" value="NEUROGUIDIN"/>
    <property type="match status" value="1"/>
</dbReference>
<proteinExistence type="predicted"/>
<dbReference type="GO" id="GO:0000462">
    <property type="term" value="P:maturation of SSU-rRNA from tricistronic rRNA transcript (SSU-rRNA, 5.8S rRNA, LSU-rRNA)"/>
    <property type="evidence" value="ECO:0007669"/>
    <property type="project" value="TreeGrafter"/>
</dbReference>
<reference evidence="2 3" key="1">
    <citation type="submission" date="2020-09" db="EMBL/GenBank/DDBJ databases">
        <title>De no assembly of potato wild relative species, Solanum commersonii.</title>
        <authorList>
            <person name="Cho K."/>
        </authorList>
    </citation>
    <scope>NUCLEOTIDE SEQUENCE [LARGE SCALE GENOMIC DNA]</scope>
    <source>
        <strain evidence="2">LZ3.2</strain>
        <tissue evidence="2">Leaf</tissue>
    </source>
</reference>
<keyword evidence="3" id="KW-1185">Reference proteome</keyword>
<organism evidence="2 3">
    <name type="scientific">Solanum commersonii</name>
    <name type="common">Commerson's wild potato</name>
    <name type="synonym">Commerson's nightshade</name>
    <dbReference type="NCBI Taxonomy" id="4109"/>
    <lineage>
        <taxon>Eukaryota</taxon>
        <taxon>Viridiplantae</taxon>
        <taxon>Streptophyta</taxon>
        <taxon>Embryophyta</taxon>
        <taxon>Tracheophyta</taxon>
        <taxon>Spermatophyta</taxon>
        <taxon>Magnoliopsida</taxon>
        <taxon>eudicotyledons</taxon>
        <taxon>Gunneridae</taxon>
        <taxon>Pentapetalae</taxon>
        <taxon>asterids</taxon>
        <taxon>lamiids</taxon>
        <taxon>Solanales</taxon>
        <taxon>Solanaceae</taxon>
        <taxon>Solanoideae</taxon>
        <taxon>Solaneae</taxon>
        <taxon>Solanum</taxon>
    </lineage>
</organism>
<evidence type="ECO:0000313" key="3">
    <source>
        <dbReference type="Proteomes" id="UP000824120"/>
    </source>
</evidence>
<name>A0A9J6A5F9_SOLCO</name>